<feature type="non-terminal residue" evidence="1">
    <location>
        <position position="1"/>
    </location>
</feature>
<accession>A0A392WBI4</accession>
<protein>
    <submittedName>
        <fullName evidence="1">Uncharacterized protein</fullName>
    </submittedName>
</protein>
<name>A0A392WBI4_9FABA</name>
<dbReference type="EMBL" id="LXQA011448079">
    <property type="protein sequence ID" value="MCI97586.1"/>
    <property type="molecule type" value="Genomic_DNA"/>
</dbReference>
<organism evidence="1 2">
    <name type="scientific">Trifolium medium</name>
    <dbReference type="NCBI Taxonomy" id="97028"/>
    <lineage>
        <taxon>Eukaryota</taxon>
        <taxon>Viridiplantae</taxon>
        <taxon>Streptophyta</taxon>
        <taxon>Embryophyta</taxon>
        <taxon>Tracheophyta</taxon>
        <taxon>Spermatophyta</taxon>
        <taxon>Magnoliopsida</taxon>
        <taxon>eudicotyledons</taxon>
        <taxon>Gunneridae</taxon>
        <taxon>Pentapetalae</taxon>
        <taxon>rosids</taxon>
        <taxon>fabids</taxon>
        <taxon>Fabales</taxon>
        <taxon>Fabaceae</taxon>
        <taxon>Papilionoideae</taxon>
        <taxon>50 kb inversion clade</taxon>
        <taxon>NPAAA clade</taxon>
        <taxon>Hologalegina</taxon>
        <taxon>IRL clade</taxon>
        <taxon>Trifolieae</taxon>
        <taxon>Trifolium</taxon>
    </lineage>
</organism>
<evidence type="ECO:0000313" key="2">
    <source>
        <dbReference type="Proteomes" id="UP000265520"/>
    </source>
</evidence>
<reference evidence="1 2" key="1">
    <citation type="journal article" date="2018" name="Front. Plant Sci.">
        <title>Red Clover (Trifolium pratense) and Zigzag Clover (T. medium) - A Picture of Genomic Similarities and Differences.</title>
        <authorList>
            <person name="Dluhosova J."/>
            <person name="Istvanek J."/>
            <person name="Nedelnik J."/>
            <person name="Repkova J."/>
        </authorList>
    </citation>
    <scope>NUCLEOTIDE SEQUENCE [LARGE SCALE GENOMIC DNA]</scope>
    <source>
        <strain evidence="2">cv. 10/8</strain>
        <tissue evidence="1">Leaf</tissue>
    </source>
</reference>
<evidence type="ECO:0000313" key="1">
    <source>
        <dbReference type="EMBL" id="MCI97586.1"/>
    </source>
</evidence>
<keyword evidence="2" id="KW-1185">Reference proteome</keyword>
<sequence>GTSVAENHGSPTARRTGEAAYDGYLRWFD</sequence>
<proteinExistence type="predicted"/>
<dbReference type="Proteomes" id="UP000265520">
    <property type="component" value="Unassembled WGS sequence"/>
</dbReference>
<dbReference type="AlphaFoldDB" id="A0A392WBI4"/>
<comment type="caution">
    <text evidence="1">The sequence shown here is derived from an EMBL/GenBank/DDBJ whole genome shotgun (WGS) entry which is preliminary data.</text>
</comment>